<dbReference type="EMBL" id="LR134516">
    <property type="protein sequence ID" value="VEJ21635.1"/>
    <property type="molecule type" value="Genomic_DNA"/>
</dbReference>
<evidence type="ECO:0000313" key="1">
    <source>
        <dbReference type="EMBL" id="VEJ21635.1"/>
    </source>
</evidence>
<proteinExistence type="predicted"/>
<keyword evidence="2" id="KW-1185">Reference proteome</keyword>
<dbReference type="Proteomes" id="UP000268229">
    <property type="component" value="Chromosome"/>
</dbReference>
<dbReference type="STRING" id="326522.BWD08_05900"/>
<accession>A0A3S4Y8J5</accession>
<dbReference type="RefSeq" id="WP_172594902.1">
    <property type="nucleotide sequence ID" value="NZ_LR134516.1"/>
</dbReference>
<sequence length="179" mass="19717">MYLASIVHDEDSSTAQKILDGCIGRLKTQGVCVQRLNNAVYVQEDGRTDKCVVSLDGLHTYLIFQDLGTESQSCRLNPAALAEAATVLHEVRSNRPDLVIINRFGVVEARGEGLVQEFADLFSDGLPVLTLLNRKYLQQWQEFTGGMAEILPAEEADVNNWLRRIGVTAGGCGKHCVNR</sequence>
<dbReference type="AlphaFoldDB" id="A0A3S4Y8J5"/>
<organism evidence="1 2">
    <name type="scientific">Neisseria animaloris</name>
    <dbReference type="NCBI Taxonomy" id="326522"/>
    <lineage>
        <taxon>Bacteria</taxon>
        <taxon>Pseudomonadati</taxon>
        <taxon>Pseudomonadota</taxon>
        <taxon>Betaproteobacteria</taxon>
        <taxon>Neisseriales</taxon>
        <taxon>Neisseriaceae</taxon>
        <taxon>Neisseria</taxon>
    </lineage>
</organism>
<dbReference type="Pfam" id="PF10649">
    <property type="entry name" value="DUF2478"/>
    <property type="match status" value="1"/>
</dbReference>
<protein>
    <submittedName>
        <fullName evidence="1">ABC-type molybdate transport system, ATPase component</fullName>
    </submittedName>
</protein>
<name>A0A3S4Y8J5_9NEIS</name>
<dbReference type="InterPro" id="IPR018912">
    <property type="entry name" value="DUF2478"/>
</dbReference>
<evidence type="ECO:0000313" key="2">
    <source>
        <dbReference type="Proteomes" id="UP000268229"/>
    </source>
</evidence>
<dbReference type="KEGG" id="nani:NCTC12227_01377"/>
<gene>
    <name evidence="1" type="ORF">NCTC12227_01377</name>
</gene>
<reference evidence="1 2" key="1">
    <citation type="submission" date="2018-12" db="EMBL/GenBank/DDBJ databases">
        <authorList>
            <consortium name="Pathogen Informatics"/>
        </authorList>
    </citation>
    <scope>NUCLEOTIDE SEQUENCE [LARGE SCALE GENOMIC DNA]</scope>
    <source>
        <strain evidence="1 2">NCTC12227</strain>
    </source>
</reference>